<evidence type="ECO:0000259" key="1">
    <source>
        <dbReference type="Pfam" id="PF00934"/>
    </source>
</evidence>
<dbReference type="InterPro" id="IPR038332">
    <property type="entry name" value="PPE_sf"/>
</dbReference>
<gene>
    <name evidence="2" type="ORF">HGA13_24550</name>
</gene>
<dbReference type="Pfam" id="PF00934">
    <property type="entry name" value="PE"/>
    <property type="match status" value="1"/>
</dbReference>
<dbReference type="SUPFAM" id="SSF140459">
    <property type="entry name" value="PE/PPE dimer-like"/>
    <property type="match status" value="1"/>
</dbReference>
<feature type="domain" description="PE" evidence="1">
    <location>
        <begin position="5"/>
        <end position="93"/>
    </location>
</feature>
<comment type="caution">
    <text evidence="2">The sequence shown here is derived from an EMBL/GenBank/DDBJ whole genome shotgun (WGS) entry which is preliminary data.</text>
</comment>
<dbReference type="EMBL" id="JAAXOO010000006">
    <property type="protein sequence ID" value="NKY36214.1"/>
    <property type="molecule type" value="Genomic_DNA"/>
</dbReference>
<evidence type="ECO:0000313" key="3">
    <source>
        <dbReference type="Proteomes" id="UP000565715"/>
    </source>
</evidence>
<dbReference type="RefSeq" id="WP_062971714.1">
    <property type="nucleotide sequence ID" value="NZ_JAAXOO010000006.1"/>
</dbReference>
<protein>
    <submittedName>
        <fullName evidence="2">PE family protein</fullName>
    </submittedName>
</protein>
<dbReference type="AlphaFoldDB" id="A0A846XRH4"/>
<accession>A0A846XRH4</accession>
<proteinExistence type="predicted"/>
<organism evidence="2 3">
    <name type="scientific">Nocardia speluncae</name>
    <dbReference type="NCBI Taxonomy" id="419477"/>
    <lineage>
        <taxon>Bacteria</taxon>
        <taxon>Bacillati</taxon>
        <taxon>Actinomycetota</taxon>
        <taxon>Actinomycetes</taxon>
        <taxon>Mycobacteriales</taxon>
        <taxon>Nocardiaceae</taxon>
        <taxon>Nocardia</taxon>
    </lineage>
</organism>
<dbReference type="InterPro" id="IPR000084">
    <property type="entry name" value="PE-PGRS_N"/>
</dbReference>
<sequence length="110" mass="10865">MIGNVGVTPELILAAAVELDLLADRLAGVAAATVPATYVAPSGADEASIHGAMHMNKGAATHQTSLAQAVLELHHTAAILRTQLAGYLAQDAASAGVLALTGAPFGAISA</sequence>
<keyword evidence="3" id="KW-1185">Reference proteome</keyword>
<name>A0A846XRH4_9NOCA</name>
<dbReference type="Proteomes" id="UP000565715">
    <property type="component" value="Unassembled WGS sequence"/>
</dbReference>
<reference evidence="2 3" key="1">
    <citation type="submission" date="2020-04" db="EMBL/GenBank/DDBJ databases">
        <title>MicrobeNet Type strains.</title>
        <authorList>
            <person name="Nicholson A.C."/>
        </authorList>
    </citation>
    <scope>NUCLEOTIDE SEQUENCE [LARGE SCALE GENOMIC DNA]</scope>
    <source>
        <strain evidence="2 3">DSM 45078</strain>
    </source>
</reference>
<dbReference type="Gene3D" id="1.10.287.850">
    <property type="entry name" value="HP0062-like domain"/>
    <property type="match status" value="1"/>
</dbReference>
<evidence type="ECO:0000313" key="2">
    <source>
        <dbReference type="EMBL" id="NKY36214.1"/>
    </source>
</evidence>